<accession>A0ABU0AAL5</accession>
<keyword evidence="4 6" id="KW-1133">Transmembrane helix</keyword>
<evidence type="ECO:0000313" key="7">
    <source>
        <dbReference type="EMBL" id="MDQ0268289.1"/>
    </source>
</evidence>
<keyword evidence="3 6" id="KW-0812">Transmembrane</keyword>
<feature type="transmembrane region" description="Helical" evidence="6">
    <location>
        <begin position="158"/>
        <end position="176"/>
    </location>
</feature>
<keyword evidence="8" id="KW-1185">Reference proteome</keyword>
<feature type="transmembrane region" description="Helical" evidence="6">
    <location>
        <begin position="183"/>
        <end position="205"/>
    </location>
</feature>
<comment type="subcellular location">
    <subcellularLocation>
        <location evidence="1">Membrane</location>
        <topology evidence="1">Multi-pass membrane protein</topology>
    </subcellularLocation>
</comment>
<dbReference type="PANTHER" id="PTHR31885">
    <property type="entry name" value="GH04784P"/>
    <property type="match status" value="1"/>
</dbReference>
<sequence length="226" mass="25678">MKEKWLPYLILMMGIIYIFVVPAQPQGVKILFKLIPMLLIIFYAYLIKPKDKQKLSAILLLGLFFCMLGDGLLIWFVVGLTAFLIGHIFYTVGFFTQWKFSWPRALTIIPIAIYGFVMGSQLVEALQTNQQTALMIPVIVYIIAISLMFWSAVMSGNVAAMIGSGLFVISDSILAWNKFVEQIIYSGELIMITYYSAQFLIAYSLKNFFISEPYNMGLIEEKASIK</sequence>
<dbReference type="Proteomes" id="UP001238088">
    <property type="component" value="Unassembled WGS sequence"/>
</dbReference>
<dbReference type="InterPro" id="IPR012506">
    <property type="entry name" value="TMEM86B-like"/>
</dbReference>
<gene>
    <name evidence="7" type="ORF">J2S17_000158</name>
</gene>
<evidence type="ECO:0000313" key="8">
    <source>
        <dbReference type="Proteomes" id="UP001238088"/>
    </source>
</evidence>
<evidence type="ECO:0000256" key="2">
    <source>
        <dbReference type="ARBA" id="ARBA00007375"/>
    </source>
</evidence>
<dbReference type="EMBL" id="JAUSUB010000001">
    <property type="protein sequence ID" value="MDQ0268289.1"/>
    <property type="molecule type" value="Genomic_DNA"/>
</dbReference>
<feature type="transmembrane region" description="Helical" evidence="6">
    <location>
        <begin position="132"/>
        <end position="152"/>
    </location>
</feature>
<comment type="caution">
    <text evidence="7">The sequence shown here is derived from an EMBL/GenBank/DDBJ whole genome shotgun (WGS) entry which is preliminary data.</text>
</comment>
<reference evidence="7 8" key="1">
    <citation type="submission" date="2023-07" db="EMBL/GenBank/DDBJ databases">
        <title>Genomic Encyclopedia of Type Strains, Phase IV (KMG-IV): sequencing the most valuable type-strain genomes for metagenomic binning, comparative biology and taxonomic classification.</title>
        <authorList>
            <person name="Goeker M."/>
        </authorList>
    </citation>
    <scope>NUCLEOTIDE SEQUENCE [LARGE SCALE GENOMIC DNA]</scope>
    <source>
        <strain evidence="7 8">DSM 23494</strain>
    </source>
</reference>
<protein>
    <submittedName>
        <fullName evidence="7">Membrane protein YhhN</fullName>
    </submittedName>
</protein>
<name>A0ABU0AAL5_9BACI</name>
<evidence type="ECO:0000256" key="4">
    <source>
        <dbReference type="ARBA" id="ARBA00022989"/>
    </source>
</evidence>
<organism evidence="7 8">
    <name type="scientific">Cytobacillus purgationiresistens</name>
    <dbReference type="NCBI Taxonomy" id="863449"/>
    <lineage>
        <taxon>Bacteria</taxon>
        <taxon>Bacillati</taxon>
        <taxon>Bacillota</taxon>
        <taxon>Bacilli</taxon>
        <taxon>Bacillales</taxon>
        <taxon>Bacillaceae</taxon>
        <taxon>Cytobacillus</taxon>
    </lineage>
</organism>
<keyword evidence="5 6" id="KW-0472">Membrane</keyword>
<evidence type="ECO:0000256" key="1">
    <source>
        <dbReference type="ARBA" id="ARBA00004141"/>
    </source>
</evidence>
<dbReference type="RefSeq" id="WP_307470928.1">
    <property type="nucleotide sequence ID" value="NZ_JAUSUB010000001.1"/>
</dbReference>
<feature type="transmembrane region" description="Helical" evidence="6">
    <location>
        <begin position="30"/>
        <end position="47"/>
    </location>
</feature>
<dbReference type="Pfam" id="PF07947">
    <property type="entry name" value="YhhN"/>
    <property type="match status" value="1"/>
</dbReference>
<feature type="transmembrane region" description="Helical" evidence="6">
    <location>
        <begin position="102"/>
        <end position="120"/>
    </location>
</feature>
<proteinExistence type="inferred from homology"/>
<feature type="transmembrane region" description="Helical" evidence="6">
    <location>
        <begin position="5"/>
        <end position="24"/>
    </location>
</feature>
<evidence type="ECO:0000256" key="5">
    <source>
        <dbReference type="ARBA" id="ARBA00023136"/>
    </source>
</evidence>
<feature type="transmembrane region" description="Helical" evidence="6">
    <location>
        <begin position="59"/>
        <end position="90"/>
    </location>
</feature>
<evidence type="ECO:0000256" key="6">
    <source>
        <dbReference type="SAM" id="Phobius"/>
    </source>
</evidence>
<dbReference type="PANTHER" id="PTHR31885:SF6">
    <property type="entry name" value="GH04784P"/>
    <property type="match status" value="1"/>
</dbReference>
<comment type="similarity">
    <text evidence="2">Belongs to the TMEM86 family.</text>
</comment>
<evidence type="ECO:0000256" key="3">
    <source>
        <dbReference type="ARBA" id="ARBA00022692"/>
    </source>
</evidence>